<proteinExistence type="predicted"/>
<accession>A0A4R6T3T6</accession>
<evidence type="ECO:0000313" key="2">
    <source>
        <dbReference type="Proteomes" id="UP000294535"/>
    </source>
</evidence>
<reference evidence="1 2" key="1">
    <citation type="submission" date="2019-03" db="EMBL/GenBank/DDBJ databases">
        <title>Genomic Encyclopedia of Type Strains, Phase III (KMG-III): the genomes of soil and plant-associated and newly described type strains.</title>
        <authorList>
            <person name="Whitman W."/>
        </authorList>
    </citation>
    <scope>NUCLEOTIDE SEQUENCE [LARGE SCALE GENOMIC DNA]</scope>
    <source>
        <strain evidence="1 2">CECT 8446</strain>
    </source>
</reference>
<dbReference type="Gene3D" id="2.120.10.80">
    <property type="entry name" value="Kelch-type beta propeller"/>
    <property type="match status" value="1"/>
</dbReference>
<sequence>MRKLVSLGLLWAFFACEQEEFITQRDYPFVESVGISDLNETGVTVNFEILKSGNSSIDAYGLEFIEARKLTNGSSGEFEKIIESKAPSENVISIRIAYDLIDKEEYVVRPFVSSGGRIVYGENLVFLSQGVQTPKITEVTPKEFYLNSTIEVKGDYFNSRLENNSIEVINSEEYRIYLDSVFRDRIKFRIEVKSSARPIENQKLLLKLTSGGKVVQFPSEITSIVPKITLINPREFYVGDKIQVQFSYPIDLRFYDFRLNTDQFNGYSVSYLGNINPNTAEFSIPQIPAGEYFPSLSGTFFPQEYPELKIKVLPSWEVYRNGIQGPKWNETRNIPIRNQLLLIGRGDSDQGSIKLLSLGSSNPENLPLPPTSNFLRTSNLTQSDGDKFLYYGLGFNYIPGSTESYRDFFRLDIQTKQWKKLADFPFDFTSVSNSFFYQGKLYVVLWNYLNFRVYDPITDQWSLSAIQVPNLLKSGSNYIEKNGALYFLSSSEPNQILRYVPGGQVGVFTQLDYSQNGVNQLYLYKNFFLSFYNGNPISRISYETKEIYRMQQVFESPFSDFLPWQTSDGFYLAFPISRNSYVQENKIYRLIQDF</sequence>
<keyword evidence="2" id="KW-1185">Reference proteome</keyword>
<evidence type="ECO:0000313" key="1">
    <source>
        <dbReference type="EMBL" id="TDQ15171.1"/>
    </source>
</evidence>
<organism evidence="1 2">
    <name type="scientific">Algoriphagus boseongensis</name>
    <dbReference type="NCBI Taxonomy" id="1442587"/>
    <lineage>
        <taxon>Bacteria</taxon>
        <taxon>Pseudomonadati</taxon>
        <taxon>Bacteroidota</taxon>
        <taxon>Cytophagia</taxon>
        <taxon>Cytophagales</taxon>
        <taxon>Cyclobacteriaceae</taxon>
        <taxon>Algoriphagus</taxon>
    </lineage>
</organism>
<dbReference type="EMBL" id="SNYF01000008">
    <property type="protein sequence ID" value="TDQ15171.1"/>
    <property type="molecule type" value="Genomic_DNA"/>
</dbReference>
<dbReference type="SUPFAM" id="SSF50965">
    <property type="entry name" value="Galactose oxidase, central domain"/>
    <property type="match status" value="1"/>
</dbReference>
<dbReference type="InterPro" id="IPR015915">
    <property type="entry name" value="Kelch-typ_b-propeller"/>
</dbReference>
<gene>
    <name evidence="1" type="ORF">DFQ04_3057</name>
</gene>
<dbReference type="OrthoDB" id="813648at2"/>
<protein>
    <recommendedName>
        <fullName evidence="3">Galactose oxidase-like protein</fullName>
    </recommendedName>
</protein>
<comment type="caution">
    <text evidence="1">The sequence shown here is derived from an EMBL/GenBank/DDBJ whole genome shotgun (WGS) entry which is preliminary data.</text>
</comment>
<dbReference type="Proteomes" id="UP000294535">
    <property type="component" value="Unassembled WGS sequence"/>
</dbReference>
<name>A0A4R6T3T6_9BACT</name>
<dbReference type="InterPro" id="IPR011043">
    <property type="entry name" value="Gal_Oxase/kelch_b-propeller"/>
</dbReference>
<dbReference type="RefSeq" id="WP_133557336.1">
    <property type="nucleotide sequence ID" value="NZ_SNYF01000008.1"/>
</dbReference>
<dbReference type="AlphaFoldDB" id="A0A4R6T3T6"/>
<dbReference type="PROSITE" id="PS51257">
    <property type="entry name" value="PROKAR_LIPOPROTEIN"/>
    <property type="match status" value="1"/>
</dbReference>
<evidence type="ECO:0008006" key="3">
    <source>
        <dbReference type="Google" id="ProtNLM"/>
    </source>
</evidence>